<dbReference type="EMBL" id="JBHUGH010000005">
    <property type="protein sequence ID" value="MFD1912160.1"/>
    <property type="molecule type" value="Genomic_DNA"/>
</dbReference>
<organism evidence="1 2">
    <name type="scientific">Halodurantibacterium flavum</name>
    <dbReference type="NCBI Taxonomy" id="1382802"/>
    <lineage>
        <taxon>Bacteria</taxon>
        <taxon>Pseudomonadati</taxon>
        <taxon>Pseudomonadota</taxon>
        <taxon>Alphaproteobacteria</taxon>
        <taxon>Rhodobacterales</taxon>
        <taxon>Paracoccaceae</taxon>
        <taxon>Halodurantibacterium</taxon>
    </lineage>
</organism>
<name>A0ABW4S3H5_9RHOB</name>
<proteinExistence type="predicted"/>
<comment type="caution">
    <text evidence="1">The sequence shown here is derived from an EMBL/GenBank/DDBJ whole genome shotgun (WGS) entry which is preliminary data.</text>
</comment>
<reference evidence="2" key="1">
    <citation type="journal article" date="2019" name="Int. J. Syst. Evol. Microbiol.">
        <title>The Global Catalogue of Microorganisms (GCM) 10K type strain sequencing project: providing services to taxonomists for standard genome sequencing and annotation.</title>
        <authorList>
            <consortium name="The Broad Institute Genomics Platform"/>
            <consortium name="The Broad Institute Genome Sequencing Center for Infectious Disease"/>
            <person name="Wu L."/>
            <person name="Ma J."/>
        </authorList>
    </citation>
    <scope>NUCLEOTIDE SEQUENCE [LARGE SCALE GENOMIC DNA]</scope>
    <source>
        <strain evidence="2">CGMCC 4.7242</strain>
    </source>
</reference>
<evidence type="ECO:0000313" key="2">
    <source>
        <dbReference type="Proteomes" id="UP001597353"/>
    </source>
</evidence>
<gene>
    <name evidence="1" type="ORF">ACFSGJ_08025</name>
</gene>
<sequence length="74" mass="8253">MKPDRARLLLWKVRAGGLTGTGTAQLQQQKHLIFNVFFITKFQAFGGVMPDSWEQGGLGPVVPVITGRRKDTKR</sequence>
<evidence type="ECO:0000313" key="1">
    <source>
        <dbReference type="EMBL" id="MFD1912160.1"/>
    </source>
</evidence>
<dbReference type="RefSeq" id="WP_390260560.1">
    <property type="nucleotide sequence ID" value="NZ_JBHUGH010000005.1"/>
</dbReference>
<protein>
    <submittedName>
        <fullName evidence="1">Uncharacterized protein</fullName>
    </submittedName>
</protein>
<accession>A0ABW4S3H5</accession>
<dbReference type="Proteomes" id="UP001597353">
    <property type="component" value="Unassembled WGS sequence"/>
</dbReference>
<keyword evidence="2" id="KW-1185">Reference proteome</keyword>